<sequence>MTRQNIGEALAARLYTAEAAIDRAMAEAAALAAALPTARTEAWLSAVTGQRAFTGAAAAISALAEARGHLVQTHNTLAALARKLGLEALAVGPVDKPGDTPPVGGGGVCPEGDTGRRVVNKSLPDTAELC</sequence>
<feature type="region of interest" description="Disordered" evidence="1">
    <location>
        <begin position="93"/>
        <end position="115"/>
    </location>
</feature>
<evidence type="ECO:0000313" key="2">
    <source>
        <dbReference type="EMBL" id="MBB5291286.1"/>
    </source>
</evidence>
<dbReference type="Proteomes" id="UP000566663">
    <property type="component" value="Unassembled WGS sequence"/>
</dbReference>
<dbReference type="RefSeq" id="WP_183252483.1">
    <property type="nucleotide sequence ID" value="NZ_BAAAFF010000004.1"/>
</dbReference>
<protein>
    <submittedName>
        <fullName evidence="2">Uncharacterized protein</fullName>
    </submittedName>
</protein>
<comment type="caution">
    <text evidence="2">The sequence shown here is derived from an EMBL/GenBank/DDBJ whole genome shotgun (WGS) entry which is preliminary data.</text>
</comment>
<evidence type="ECO:0000313" key="3">
    <source>
        <dbReference type="Proteomes" id="UP000566663"/>
    </source>
</evidence>
<dbReference type="EMBL" id="JACHFZ010000001">
    <property type="protein sequence ID" value="MBB5291286.1"/>
    <property type="molecule type" value="Genomic_DNA"/>
</dbReference>
<reference evidence="2 3" key="1">
    <citation type="submission" date="2020-08" db="EMBL/GenBank/DDBJ databases">
        <title>Genomic Encyclopedia of Type Strains, Phase IV (KMG-IV): sequencing the most valuable type-strain genomes for metagenomic binning, comparative biology and taxonomic classification.</title>
        <authorList>
            <person name="Goeker M."/>
        </authorList>
    </citation>
    <scope>NUCLEOTIDE SEQUENCE [LARGE SCALE GENOMIC DNA]</scope>
    <source>
        <strain evidence="2 3">DSM 25335</strain>
    </source>
</reference>
<keyword evidence="3" id="KW-1185">Reference proteome</keyword>
<name>A0A7W8MGT5_9CAUL</name>
<accession>A0A7W8MGT5</accession>
<gene>
    <name evidence="2" type="ORF">HNQ67_000782</name>
</gene>
<proteinExistence type="predicted"/>
<organism evidence="2 3">
    <name type="scientific">Brevundimonas basaltis</name>
    <dbReference type="NCBI Taxonomy" id="472166"/>
    <lineage>
        <taxon>Bacteria</taxon>
        <taxon>Pseudomonadati</taxon>
        <taxon>Pseudomonadota</taxon>
        <taxon>Alphaproteobacteria</taxon>
        <taxon>Caulobacterales</taxon>
        <taxon>Caulobacteraceae</taxon>
        <taxon>Brevundimonas</taxon>
    </lineage>
</organism>
<dbReference type="AlphaFoldDB" id="A0A7W8MGT5"/>
<evidence type="ECO:0000256" key="1">
    <source>
        <dbReference type="SAM" id="MobiDB-lite"/>
    </source>
</evidence>